<keyword evidence="2" id="KW-1185">Reference proteome</keyword>
<evidence type="ECO:0000313" key="1">
    <source>
        <dbReference type="EMBL" id="CAK1549656.1"/>
    </source>
</evidence>
<dbReference type="Proteomes" id="UP001497472">
    <property type="component" value="Unassembled WGS sequence"/>
</dbReference>
<evidence type="ECO:0000313" key="2">
    <source>
        <dbReference type="Proteomes" id="UP001497472"/>
    </source>
</evidence>
<accession>A0AAV1JLB3</accession>
<gene>
    <name evidence="1" type="ORF">LNINA_LOCUS8938</name>
</gene>
<dbReference type="AlphaFoldDB" id="A0AAV1JLB3"/>
<reference evidence="1 2" key="1">
    <citation type="submission" date="2023-11" db="EMBL/GenBank/DDBJ databases">
        <authorList>
            <person name="Okamura Y."/>
        </authorList>
    </citation>
    <scope>NUCLEOTIDE SEQUENCE [LARGE SCALE GENOMIC DNA]</scope>
</reference>
<sequence length="79" mass="9073">MHGDYNVIHKTLSRRILGIDNNVMHVAGGMIMRRWEGRRGPISERIASIAAHEHHYTCSRRTGNAVHSIFEIQQISLLR</sequence>
<protein>
    <submittedName>
        <fullName evidence="1">Uncharacterized protein</fullName>
    </submittedName>
</protein>
<dbReference type="EMBL" id="CAVLEF010000040">
    <property type="protein sequence ID" value="CAK1549656.1"/>
    <property type="molecule type" value="Genomic_DNA"/>
</dbReference>
<name>A0AAV1JLB3_9NEOP</name>
<comment type="caution">
    <text evidence="1">The sequence shown here is derived from an EMBL/GenBank/DDBJ whole genome shotgun (WGS) entry which is preliminary data.</text>
</comment>
<proteinExistence type="predicted"/>
<organism evidence="1 2">
    <name type="scientific">Leptosia nina</name>
    <dbReference type="NCBI Taxonomy" id="320188"/>
    <lineage>
        <taxon>Eukaryota</taxon>
        <taxon>Metazoa</taxon>
        <taxon>Ecdysozoa</taxon>
        <taxon>Arthropoda</taxon>
        <taxon>Hexapoda</taxon>
        <taxon>Insecta</taxon>
        <taxon>Pterygota</taxon>
        <taxon>Neoptera</taxon>
        <taxon>Endopterygota</taxon>
        <taxon>Lepidoptera</taxon>
        <taxon>Glossata</taxon>
        <taxon>Ditrysia</taxon>
        <taxon>Papilionoidea</taxon>
        <taxon>Pieridae</taxon>
        <taxon>Pierinae</taxon>
        <taxon>Leptosia</taxon>
    </lineage>
</organism>